<gene>
    <name evidence="2" type="ORF">UX45_C0018G0002</name>
</gene>
<dbReference type="Proteomes" id="UP000034705">
    <property type="component" value="Unassembled WGS sequence"/>
</dbReference>
<organism evidence="2 3">
    <name type="scientific">Candidatus Uhrbacteria bacterium GW2011_GWF2_46_218</name>
    <dbReference type="NCBI Taxonomy" id="1619001"/>
    <lineage>
        <taxon>Bacteria</taxon>
        <taxon>Candidatus Uhriibacteriota</taxon>
    </lineage>
</organism>
<evidence type="ECO:0000259" key="1">
    <source>
        <dbReference type="SMART" id="SM00228"/>
    </source>
</evidence>
<dbReference type="SUPFAM" id="SSF50156">
    <property type="entry name" value="PDZ domain-like"/>
    <property type="match status" value="1"/>
</dbReference>
<evidence type="ECO:0000313" key="2">
    <source>
        <dbReference type="EMBL" id="KKU32375.1"/>
    </source>
</evidence>
<name>A0A0G1SGA2_9BACT</name>
<evidence type="ECO:0000313" key="3">
    <source>
        <dbReference type="Proteomes" id="UP000034705"/>
    </source>
</evidence>
<dbReference type="Gene3D" id="2.40.10.120">
    <property type="match status" value="1"/>
</dbReference>
<protein>
    <submittedName>
        <fullName evidence="2">PDZ/DHR/GLGF domain protein</fullName>
    </submittedName>
</protein>
<proteinExistence type="predicted"/>
<dbReference type="SMART" id="SM00228">
    <property type="entry name" value="PDZ"/>
    <property type="match status" value="1"/>
</dbReference>
<dbReference type="Pfam" id="PF13180">
    <property type="entry name" value="PDZ_2"/>
    <property type="match status" value="1"/>
</dbReference>
<feature type="domain" description="PDZ" evidence="1">
    <location>
        <begin position="273"/>
        <end position="360"/>
    </location>
</feature>
<dbReference type="EMBL" id="LCMG01000018">
    <property type="protein sequence ID" value="KKU32375.1"/>
    <property type="molecule type" value="Genomic_DNA"/>
</dbReference>
<reference evidence="2 3" key="1">
    <citation type="journal article" date="2015" name="Nature">
        <title>rRNA introns, odd ribosomes, and small enigmatic genomes across a large radiation of phyla.</title>
        <authorList>
            <person name="Brown C.T."/>
            <person name="Hug L.A."/>
            <person name="Thomas B.C."/>
            <person name="Sharon I."/>
            <person name="Castelle C.J."/>
            <person name="Singh A."/>
            <person name="Wilkins M.J."/>
            <person name="Williams K.H."/>
            <person name="Banfield J.F."/>
        </authorList>
    </citation>
    <scope>NUCLEOTIDE SEQUENCE [LARGE SCALE GENOMIC DNA]</scope>
</reference>
<dbReference type="InterPro" id="IPR036034">
    <property type="entry name" value="PDZ_sf"/>
</dbReference>
<dbReference type="Gene3D" id="2.30.42.10">
    <property type="match status" value="1"/>
</dbReference>
<dbReference type="InterPro" id="IPR009003">
    <property type="entry name" value="Peptidase_S1_PA"/>
</dbReference>
<dbReference type="SUPFAM" id="SSF50494">
    <property type="entry name" value="Trypsin-like serine proteases"/>
    <property type="match status" value="1"/>
</dbReference>
<sequence>MGLKGDMKKISSSLTMTLQTICIALLLGSAGGVLATALTTNYLASYAIQLGEYTTPLRLSDERPRAVPQFLSQALEGVEEQVIPSVVVFYLPSSIGYLREEDRVSRGVVLTTDGWILTMDQPGIAEEYLQAEVQQEFYEIERTVRDEATGALFVKISADHLPVVPFGSGWDAQSGDQVFVTPATKEVIETSVFTILHTETQLHSSESLSRRLVLQESIVENEVGSPVANIAGECIGIIDGVEESGKEYATVIPLNVFTDAFTRLLQTGEWTRAFLGVQSVDIAQTKGLLEETTRGYHAGAVLTGNGSIMYGSPASKAGLKQGDILLAVDGQVIDAFFSLDERLVHYAPGDIVILSLDRDGEKIEISVTLGEK</sequence>
<accession>A0A0G1SGA2</accession>
<dbReference type="InterPro" id="IPR001478">
    <property type="entry name" value="PDZ"/>
</dbReference>
<dbReference type="AlphaFoldDB" id="A0A0G1SGA2"/>
<comment type="caution">
    <text evidence="2">The sequence shown here is derived from an EMBL/GenBank/DDBJ whole genome shotgun (WGS) entry which is preliminary data.</text>
</comment>